<dbReference type="SUPFAM" id="SSF53649">
    <property type="entry name" value="Alkaline phosphatase-like"/>
    <property type="match status" value="1"/>
</dbReference>
<dbReference type="RefSeq" id="WP_167190136.1">
    <property type="nucleotide sequence ID" value="NZ_JAAONZ010000016.1"/>
</dbReference>
<reference evidence="4" key="1">
    <citation type="submission" date="2020-03" db="EMBL/GenBank/DDBJ databases">
        <authorList>
            <person name="Guo F."/>
        </authorList>
    </citation>
    <scope>NUCLEOTIDE SEQUENCE</scope>
    <source>
        <strain evidence="4">JCM 30134</strain>
    </source>
</reference>
<accession>A0A9E5T220</accession>
<evidence type="ECO:0000313" key="4">
    <source>
        <dbReference type="EMBL" id="NHO67366.1"/>
    </source>
</evidence>
<dbReference type="InterPro" id="IPR024607">
    <property type="entry name" value="Sulfatase_CS"/>
</dbReference>
<dbReference type="InterPro" id="IPR000917">
    <property type="entry name" value="Sulfatase_N"/>
</dbReference>
<proteinExistence type="inferred from homology"/>
<dbReference type="PROSITE" id="PS00149">
    <property type="entry name" value="SULFATASE_2"/>
    <property type="match status" value="1"/>
</dbReference>
<comment type="similarity">
    <text evidence="1">Belongs to the sulfatase family.</text>
</comment>
<dbReference type="AlphaFoldDB" id="A0A9E5T220"/>
<evidence type="ECO:0000256" key="1">
    <source>
        <dbReference type="ARBA" id="ARBA00008779"/>
    </source>
</evidence>
<feature type="domain" description="Sulfatase N-terminal" evidence="3">
    <location>
        <begin position="8"/>
        <end position="39"/>
    </location>
</feature>
<keyword evidence="5" id="KW-1185">Reference proteome</keyword>
<dbReference type="Pfam" id="PF00884">
    <property type="entry name" value="Sulfatase"/>
    <property type="match status" value="1"/>
</dbReference>
<organism evidence="4 5">
    <name type="scientific">Pseudomaricurvus hydrocarbonicus</name>
    <dbReference type="NCBI Taxonomy" id="1470433"/>
    <lineage>
        <taxon>Bacteria</taxon>
        <taxon>Pseudomonadati</taxon>
        <taxon>Pseudomonadota</taxon>
        <taxon>Gammaproteobacteria</taxon>
        <taxon>Cellvibrionales</taxon>
        <taxon>Cellvibrionaceae</taxon>
        <taxon>Pseudomaricurvus</taxon>
    </lineage>
</organism>
<dbReference type="GO" id="GO:0016787">
    <property type="term" value="F:hydrolase activity"/>
    <property type="evidence" value="ECO:0007669"/>
    <property type="project" value="UniProtKB-KW"/>
</dbReference>
<evidence type="ECO:0000313" key="5">
    <source>
        <dbReference type="Proteomes" id="UP000787472"/>
    </source>
</evidence>
<dbReference type="InterPro" id="IPR017850">
    <property type="entry name" value="Alkaline_phosphatase_core_sf"/>
</dbReference>
<name>A0A9E5T220_9GAMM</name>
<evidence type="ECO:0000259" key="3">
    <source>
        <dbReference type="Pfam" id="PF00884"/>
    </source>
</evidence>
<dbReference type="EMBL" id="JAAONZ010000016">
    <property type="protein sequence ID" value="NHO67366.1"/>
    <property type="molecule type" value="Genomic_DNA"/>
</dbReference>
<gene>
    <name evidence="4" type="ORF">G8770_17615</name>
</gene>
<dbReference type="Gene3D" id="3.40.720.10">
    <property type="entry name" value="Alkaline Phosphatase, subunit A"/>
    <property type="match status" value="1"/>
</dbReference>
<keyword evidence="2 4" id="KW-0378">Hydrolase</keyword>
<evidence type="ECO:0000256" key="2">
    <source>
        <dbReference type="ARBA" id="ARBA00022801"/>
    </source>
</evidence>
<sequence length="40" mass="4890">MYSFFNYYPKWLQKAGYETAFIGKWHMGNKTDMPRDGFDF</sequence>
<protein>
    <submittedName>
        <fullName evidence="4">Sulfatase-like hydrolase/transferase</fullName>
    </submittedName>
</protein>
<comment type="caution">
    <text evidence="4">The sequence shown here is derived from an EMBL/GenBank/DDBJ whole genome shotgun (WGS) entry which is preliminary data.</text>
</comment>
<dbReference type="Proteomes" id="UP000787472">
    <property type="component" value="Unassembled WGS sequence"/>
</dbReference>